<sequence length="244" mass="27316">MKSKYPRSKYVTFGPHITYQLTANSSITYRMCSSSQLLSLAFLLSLLSSTCSGSCNEAQSSSSATCDAHSREKRFLTYVVNGGVAKIVLGGVFPVYFHHKLKRSLNAAVNLQANYRIPADIIWPVPEDVFRQRMNNDFTDNSRPQLYRTLERMIDTWGRNGRTCLLRTICEAAETPLSHNGMFGEILDVIFTPSETDAIDEEYLMARKYGSHGVSCSGVFKDCPYGHGLLDTISTVLTSKFMFN</sequence>
<dbReference type="SMART" id="SM00718">
    <property type="entry name" value="DM4_12"/>
    <property type="match status" value="1"/>
</dbReference>
<name>A0ABM1ZW21_AEDAL</name>
<dbReference type="GeneID" id="115256357"/>
<evidence type="ECO:0000313" key="2">
    <source>
        <dbReference type="Proteomes" id="UP000069940"/>
    </source>
</evidence>
<dbReference type="InterPro" id="IPR006631">
    <property type="entry name" value="DM4_12"/>
</dbReference>
<proteinExistence type="predicted"/>
<dbReference type="Proteomes" id="UP000069940">
    <property type="component" value="Unassembled WGS sequence"/>
</dbReference>
<reference evidence="2" key="1">
    <citation type="journal article" date="2015" name="Proc. Natl. Acad. Sci. U.S.A.">
        <title>Genome sequence of the Asian Tiger mosquito, Aedes albopictus, reveals insights into its biology, genetics, and evolution.</title>
        <authorList>
            <person name="Chen X.G."/>
            <person name="Jiang X."/>
            <person name="Gu J."/>
            <person name="Xu M."/>
            <person name="Wu Y."/>
            <person name="Deng Y."/>
            <person name="Zhang C."/>
            <person name="Bonizzoni M."/>
            <person name="Dermauw W."/>
            <person name="Vontas J."/>
            <person name="Armbruster P."/>
            <person name="Huang X."/>
            <person name="Yang Y."/>
            <person name="Zhang H."/>
            <person name="He W."/>
            <person name="Peng H."/>
            <person name="Liu Y."/>
            <person name="Wu K."/>
            <person name="Chen J."/>
            <person name="Lirakis M."/>
            <person name="Topalis P."/>
            <person name="Van Leeuwen T."/>
            <person name="Hall A.B."/>
            <person name="Jiang X."/>
            <person name="Thorpe C."/>
            <person name="Mueller R.L."/>
            <person name="Sun C."/>
            <person name="Waterhouse R.M."/>
            <person name="Yan G."/>
            <person name="Tu Z.J."/>
            <person name="Fang X."/>
            <person name="James A.A."/>
        </authorList>
    </citation>
    <scope>NUCLEOTIDE SEQUENCE [LARGE SCALE GENOMIC DNA]</scope>
    <source>
        <strain evidence="2">Foshan</strain>
    </source>
</reference>
<dbReference type="Pfam" id="PF07841">
    <property type="entry name" value="DM4_12"/>
    <property type="match status" value="1"/>
</dbReference>
<evidence type="ECO:0000313" key="1">
    <source>
        <dbReference type="EnsemblMetazoa" id="AALFPA23_022199.P32870"/>
    </source>
</evidence>
<dbReference type="PANTHER" id="PTHR21398:SF11">
    <property type="entry name" value="HDC15381-RELATED"/>
    <property type="match status" value="1"/>
</dbReference>
<dbReference type="EnsemblMetazoa" id="AALFPA23_022199.R32870">
    <property type="protein sequence ID" value="AALFPA23_022199.P32870"/>
    <property type="gene ID" value="AALFPA23_022199"/>
</dbReference>
<dbReference type="RefSeq" id="XP_029710590.2">
    <property type="nucleotide sequence ID" value="XM_029854730.2"/>
</dbReference>
<accession>A0ABM1ZW21</accession>
<reference evidence="1" key="2">
    <citation type="submission" date="2025-05" db="UniProtKB">
        <authorList>
            <consortium name="EnsemblMetazoa"/>
        </authorList>
    </citation>
    <scope>IDENTIFICATION</scope>
    <source>
        <strain evidence="1">Foshan</strain>
    </source>
</reference>
<protein>
    <recommendedName>
        <fullName evidence="3">Secreted protein</fullName>
    </recommendedName>
</protein>
<evidence type="ECO:0008006" key="3">
    <source>
        <dbReference type="Google" id="ProtNLM"/>
    </source>
</evidence>
<organism evidence="1 2">
    <name type="scientific">Aedes albopictus</name>
    <name type="common">Asian tiger mosquito</name>
    <name type="synonym">Stegomyia albopicta</name>
    <dbReference type="NCBI Taxonomy" id="7160"/>
    <lineage>
        <taxon>Eukaryota</taxon>
        <taxon>Metazoa</taxon>
        <taxon>Ecdysozoa</taxon>
        <taxon>Arthropoda</taxon>
        <taxon>Hexapoda</taxon>
        <taxon>Insecta</taxon>
        <taxon>Pterygota</taxon>
        <taxon>Neoptera</taxon>
        <taxon>Endopterygota</taxon>
        <taxon>Diptera</taxon>
        <taxon>Nematocera</taxon>
        <taxon>Culicoidea</taxon>
        <taxon>Culicidae</taxon>
        <taxon>Culicinae</taxon>
        <taxon>Aedini</taxon>
        <taxon>Aedes</taxon>
        <taxon>Stegomyia</taxon>
    </lineage>
</organism>
<dbReference type="PANTHER" id="PTHR21398">
    <property type="entry name" value="AGAP007094-PA"/>
    <property type="match status" value="1"/>
</dbReference>
<keyword evidence="2" id="KW-1185">Reference proteome</keyword>